<keyword evidence="3" id="KW-1185">Reference proteome</keyword>
<reference evidence="2 3" key="1">
    <citation type="journal article" date="2022" name="Nat. Plants">
        <title>Genomes of leafy and leafless Platanthera orchids illuminate the evolution of mycoheterotrophy.</title>
        <authorList>
            <person name="Li M.H."/>
            <person name="Liu K.W."/>
            <person name="Li Z."/>
            <person name="Lu H.C."/>
            <person name="Ye Q.L."/>
            <person name="Zhang D."/>
            <person name="Wang J.Y."/>
            <person name="Li Y.F."/>
            <person name="Zhong Z.M."/>
            <person name="Liu X."/>
            <person name="Yu X."/>
            <person name="Liu D.K."/>
            <person name="Tu X.D."/>
            <person name="Liu B."/>
            <person name="Hao Y."/>
            <person name="Liao X.Y."/>
            <person name="Jiang Y.T."/>
            <person name="Sun W.H."/>
            <person name="Chen J."/>
            <person name="Chen Y.Q."/>
            <person name="Ai Y."/>
            <person name="Zhai J.W."/>
            <person name="Wu S.S."/>
            <person name="Zhou Z."/>
            <person name="Hsiao Y.Y."/>
            <person name="Wu W.L."/>
            <person name="Chen Y.Y."/>
            <person name="Lin Y.F."/>
            <person name="Hsu J.L."/>
            <person name="Li C.Y."/>
            <person name="Wang Z.W."/>
            <person name="Zhao X."/>
            <person name="Zhong W.Y."/>
            <person name="Ma X.K."/>
            <person name="Ma L."/>
            <person name="Huang J."/>
            <person name="Chen G.Z."/>
            <person name="Huang M.Z."/>
            <person name="Huang L."/>
            <person name="Peng D.H."/>
            <person name="Luo Y.B."/>
            <person name="Zou S.Q."/>
            <person name="Chen S.P."/>
            <person name="Lan S."/>
            <person name="Tsai W.C."/>
            <person name="Van de Peer Y."/>
            <person name="Liu Z.J."/>
        </authorList>
    </citation>
    <scope>NUCLEOTIDE SEQUENCE [LARGE SCALE GENOMIC DNA]</scope>
    <source>
        <strain evidence="2">Lor287</strain>
    </source>
</reference>
<evidence type="ECO:0000313" key="3">
    <source>
        <dbReference type="Proteomes" id="UP001418222"/>
    </source>
</evidence>
<dbReference type="AlphaFoldDB" id="A0AAP0GG02"/>
<evidence type="ECO:0000256" key="1">
    <source>
        <dbReference type="SAM" id="MobiDB-lite"/>
    </source>
</evidence>
<proteinExistence type="predicted"/>
<protein>
    <submittedName>
        <fullName evidence="2">Uncharacterized protein</fullName>
    </submittedName>
</protein>
<dbReference type="PANTHER" id="PTHR35119:SF1">
    <property type="entry name" value="PROTEIN POLYCHOME"/>
    <property type="match status" value="1"/>
</dbReference>
<feature type="region of interest" description="Disordered" evidence="1">
    <location>
        <begin position="102"/>
        <end position="121"/>
    </location>
</feature>
<feature type="region of interest" description="Disordered" evidence="1">
    <location>
        <begin position="170"/>
        <end position="200"/>
    </location>
</feature>
<feature type="region of interest" description="Disordered" evidence="1">
    <location>
        <begin position="233"/>
        <end position="255"/>
    </location>
</feature>
<feature type="compositionally biased region" description="Polar residues" evidence="1">
    <location>
        <begin position="190"/>
        <end position="200"/>
    </location>
</feature>
<gene>
    <name evidence="2" type="ORF">KSP39_PZI000066</name>
</gene>
<dbReference type="GO" id="GO:0051783">
    <property type="term" value="P:regulation of nuclear division"/>
    <property type="evidence" value="ECO:0007669"/>
    <property type="project" value="InterPro"/>
</dbReference>
<accession>A0AAP0GG02</accession>
<dbReference type="EMBL" id="JBBWWQ010000001">
    <property type="protein sequence ID" value="KAK8957915.1"/>
    <property type="molecule type" value="Genomic_DNA"/>
</dbReference>
<dbReference type="Proteomes" id="UP001418222">
    <property type="component" value="Unassembled WGS sequence"/>
</dbReference>
<comment type="caution">
    <text evidence="2">The sequence shown here is derived from an EMBL/GenBank/DDBJ whole genome shotgun (WGS) entry which is preliminary data.</text>
</comment>
<organism evidence="2 3">
    <name type="scientific">Platanthera zijinensis</name>
    <dbReference type="NCBI Taxonomy" id="2320716"/>
    <lineage>
        <taxon>Eukaryota</taxon>
        <taxon>Viridiplantae</taxon>
        <taxon>Streptophyta</taxon>
        <taxon>Embryophyta</taxon>
        <taxon>Tracheophyta</taxon>
        <taxon>Spermatophyta</taxon>
        <taxon>Magnoliopsida</taxon>
        <taxon>Liliopsida</taxon>
        <taxon>Asparagales</taxon>
        <taxon>Orchidaceae</taxon>
        <taxon>Orchidoideae</taxon>
        <taxon>Orchideae</taxon>
        <taxon>Orchidinae</taxon>
        <taxon>Platanthera</taxon>
    </lineage>
</organism>
<name>A0AAP0GG02_9ASPA</name>
<sequence length="255" mass="28648">MPGGVNFIRAAVPTVDKGLAFSTVIKNLRFSFHFSSDEKPKPEHRRRRAASGISLSWETMPESREQMPNGGYWIRRVDYSPTAMEFHGKTRRLALTNNKENIPRGWRRSPAGRYRRTGKSPLPEWYPRTPLRDITSIVKAYERRRALIQAAAAQSPADSPAPHHLLQITDPSQQESSSTPPQPPMKPQSYKPTAPQTPAAQTIHVGDDAQAAAAAETALLSSMEQIEKAVKRNMKAMKKPESKRANQLRNLMSMR</sequence>
<evidence type="ECO:0000313" key="2">
    <source>
        <dbReference type="EMBL" id="KAK8957915.1"/>
    </source>
</evidence>
<dbReference type="GO" id="GO:0005634">
    <property type="term" value="C:nucleus"/>
    <property type="evidence" value="ECO:0007669"/>
    <property type="project" value="InterPro"/>
</dbReference>
<dbReference type="PANTHER" id="PTHR35119">
    <property type="entry name" value="PROTEIN POLYCHOME"/>
    <property type="match status" value="1"/>
</dbReference>
<dbReference type="InterPro" id="IPR034590">
    <property type="entry name" value="POLYCHOME/GIG1"/>
</dbReference>
<feature type="compositionally biased region" description="Polar residues" evidence="1">
    <location>
        <begin position="245"/>
        <end position="255"/>
    </location>
</feature>